<accession>A0ACD4RDE4</accession>
<keyword evidence="2" id="KW-1185">Reference proteome</keyword>
<gene>
    <name evidence="1" type="ORF">QLQ22_03990</name>
</gene>
<sequence length="776" mass="86477">MKYENWLKDFNSKKMTRRSFLESTGKTAAFTALGFSLPAIKSVQAEEAPIFSAYPFTLGVASGDPLSDSVVLWTRLAPNPLAEDGNGGMDNRYVPVEWEIAEDEQFKKVVRSGKEVAGPELGHSVHAEVFGLKPWREYYYRFKAGTELSPIGRTKTAPEEGDHLKSLSFAIASCQSWTGGRFAAYKNMAQEDLDVVFHLGDYIYEKGNTETLTDYRLLHAQYKTSQDLQEAHLAFPFIVTFDDHEVDNDWANDISDPNFPEGERERFLAIRAAAFQAYYEHMPLRRRSKPNGPDMLLYRKFTFGDLAEFSVLDTRQYRDNQVGTGFPGGPLDPEASNPERTIMGSEQGAWLINNLSRSRAKWNVLAQQTMMAQYDYDTGDGISVNHDQWDGYSADRDRLFEFIKRRRPSNPVVLGGDWHSSWVNDLKEDFNNPKSETLATEFIGTSISSGCGWKDKVEEALSVNQHVKFFDGDYRGYVRFHVTHKSWQSDYRAVSSASDPNAAASSLASFLVKNGKPGAIRIGGIDVSNIVAKTMFSGKPNPVLVDLSNGTEKAVKVKVGIKVAKEWKCEFKNIVLEPGSTTTVEFMVTPPPRMPVAEKLSLDIKAGKTPIYGVARELYAVSVPSSDELVLALDSGGTSSPILPSYARLSPDDKWDEAKGYGWIGTVPEFRDRNKLDELQRDFTLSRNGTTILRLKVPAGIHKTSILTGDATFSSGNTIIRSESNLLGESGEELTPGQFKWITFDLDGGALGREIDLEITGALKEGFWRIVSLIMM</sequence>
<proteinExistence type="predicted"/>
<protein>
    <submittedName>
        <fullName evidence="1">Alkaline phosphatase D family protein</fullName>
    </submittedName>
</protein>
<evidence type="ECO:0000313" key="2">
    <source>
        <dbReference type="Proteomes" id="UP001226091"/>
    </source>
</evidence>
<dbReference type="EMBL" id="CP126116">
    <property type="protein sequence ID" value="WHZ58515.1"/>
    <property type="molecule type" value="Genomic_DNA"/>
</dbReference>
<organism evidence="1 2">
    <name type="scientific">Metabacillus hrfriensis</name>
    <dbReference type="NCBI Taxonomy" id="3048891"/>
    <lineage>
        <taxon>Bacteria</taxon>
        <taxon>Bacillati</taxon>
        <taxon>Bacillota</taxon>
        <taxon>Bacilli</taxon>
        <taxon>Bacillales</taxon>
        <taxon>Bacillaceae</taxon>
        <taxon>Metabacillus</taxon>
    </lineage>
</organism>
<evidence type="ECO:0000313" key="1">
    <source>
        <dbReference type="EMBL" id="WHZ58515.1"/>
    </source>
</evidence>
<reference evidence="2" key="1">
    <citation type="journal article" date="2025" name="Aquaculture">
        <title>Assessment of the bioflocculant production and safety properties of Metabacillus hrfriensis sp. nov. based on phenotypic and whole-genome sequencing analysis.</title>
        <authorList>
            <person name="Zhang R."/>
            <person name="Zhao Z."/>
            <person name="Luo L."/>
            <person name="Wang S."/>
            <person name="Guo K."/>
            <person name="Xu W."/>
        </authorList>
    </citation>
    <scope>NUCLEOTIDE SEQUENCE [LARGE SCALE GENOMIC DNA]</scope>
    <source>
        <strain evidence="2">CT-WN-B3</strain>
    </source>
</reference>
<name>A0ACD4RDE4_9BACI</name>
<dbReference type="Proteomes" id="UP001226091">
    <property type="component" value="Chromosome"/>
</dbReference>